<dbReference type="EMBL" id="CAIIXF020000009">
    <property type="protein sequence ID" value="CAH1794500.1"/>
    <property type="molecule type" value="Genomic_DNA"/>
</dbReference>
<keyword evidence="2" id="KW-1003">Cell membrane</keyword>
<comment type="subcellular location">
    <subcellularLocation>
        <location evidence="1">Cell membrane</location>
        <topology evidence="1">Multi-pass membrane protein</topology>
    </subcellularLocation>
</comment>
<evidence type="ECO:0000256" key="5">
    <source>
        <dbReference type="ARBA" id="ARBA00023040"/>
    </source>
</evidence>
<keyword evidence="3 10" id="KW-0812">Transmembrane</keyword>
<feature type="transmembrane region" description="Helical" evidence="10">
    <location>
        <begin position="104"/>
        <end position="121"/>
    </location>
</feature>
<feature type="transmembrane region" description="Helical" evidence="10">
    <location>
        <begin position="291"/>
        <end position="314"/>
    </location>
</feature>
<evidence type="ECO:0000256" key="1">
    <source>
        <dbReference type="ARBA" id="ARBA00004651"/>
    </source>
</evidence>
<keyword evidence="8" id="KW-0807">Transducer</keyword>
<evidence type="ECO:0000313" key="13">
    <source>
        <dbReference type="Proteomes" id="UP000749559"/>
    </source>
</evidence>
<sequence>MSAMDSSDVMDQSANQSHLQPSVMETGLVRQECNMTEPFCCFNETANSTMNCTGQGNPYTQEWYIQLIYYFFFVAMIVIATGGNIIVVWIVLAHKRMRTVTNYFLVNLAIADALISIFNTSMNFTYLLNQDWWYGRAWCKIVMFTSPFTISASVFTFMAIALDRYKAIIHPLKPRLPSETIFLSIFCIWTAALVVAVPNLIYATTHKWDLENCDTRTVCYLEWPDGVYMAHDHMYNVILLLLNYFIPLVILAVTYAMVGKALWGSQTIGENVGARHGENVKSKRKIVKMMIVIVAIFAVCWFPMHLYYIIVYHFPDLTLQPFVQHLYLVFYWLAMSNSMYNPLVYCWMNQRFRQGFRYIFRWLPCSKRMPRDPLDRAGTAISMRYSPSDDHNRNGSMSQTVVESLDDCSAPLKDALKDETNGTRGNAGKKWATTGRF</sequence>
<feature type="transmembrane region" description="Helical" evidence="10">
    <location>
        <begin position="234"/>
        <end position="258"/>
    </location>
</feature>
<dbReference type="InterPro" id="IPR000276">
    <property type="entry name" value="GPCR_Rhodpsn"/>
</dbReference>
<dbReference type="GO" id="GO:0005886">
    <property type="term" value="C:plasma membrane"/>
    <property type="evidence" value="ECO:0007669"/>
    <property type="project" value="UniProtKB-SubCell"/>
</dbReference>
<keyword evidence="13" id="KW-1185">Reference proteome</keyword>
<evidence type="ECO:0000256" key="2">
    <source>
        <dbReference type="ARBA" id="ARBA00022475"/>
    </source>
</evidence>
<gene>
    <name evidence="12" type="ORF">OFUS_LOCUS19181</name>
</gene>
<dbReference type="PROSITE" id="PS50262">
    <property type="entry name" value="G_PROTEIN_RECEP_F1_2"/>
    <property type="match status" value="1"/>
</dbReference>
<dbReference type="SMART" id="SM01381">
    <property type="entry name" value="7TM_GPCR_Srsx"/>
    <property type="match status" value="1"/>
</dbReference>
<dbReference type="PANTHER" id="PTHR46925">
    <property type="entry name" value="G-PROTEIN COUPLED RECEPTOR TKR-1-RELATED"/>
    <property type="match status" value="1"/>
</dbReference>
<evidence type="ECO:0000256" key="9">
    <source>
        <dbReference type="SAM" id="MobiDB-lite"/>
    </source>
</evidence>
<evidence type="ECO:0000259" key="11">
    <source>
        <dbReference type="PROSITE" id="PS50262"/>
    </source>
</evidence>
<evidence type="ECO:0000256" key="8">
    <source>
        <dbReference type="ARBA" id="ARBA00023224"/>
    </source>
</evidence>
<protein>
    <recommendedName>
        <fullName evidence="11">G-protein coupled receptors family 1 profile domain-containing protein</fullName>
    </recommendedName>
</protein>
<feature type="region of interest" description="Disordered" evidence="9">
    <location>
        <begin position="416"/>
        <end position="437"/>
    </location>
</feature>
<dbReference type="OrthoDB" id="5981855at2759"/>
<dbReference type="Pfam" id="PF00001">
    <property type="entry name" value="7tm_1"/>
    <property type="match status" value="1"/>
</dbReference>
<evidence type="ECO:0000256" key="3">
    <source>
        <dbReference type="ARBA" id="ARBA00022692"/>
    </source>
</evidence>
<name>A0A8S4PMT6_OWEFU</name>
<reference evidence="12" key="1">
    <citation type="submission" date="2022-03" db="EMBL/GenBank/DDBJ databases">
        <authorList>
            <person name="Martin C."/>
        </authorList>
    </citation>
    <scope>NUCLEOTIDE SEQUENCE</scope>
</reference>
<dbReference type="PANTHER" id="PTHR46925:SF2">
    <property type="entry name" value="G-PROTEIN COUPLED RECEPTOR TKR-1-RELATED"/>
    <property type="match status" value="1"/>
</dbReference>
<dbReference type="AlphaFoldDB" id="A0A8S4PMT6"/>
<keyword evidence="5" id="KW-0297">G-protein coupled receptor</keyword>
<keyword evidence="7" id="KW-0675">Receptor</keyword>
<evidence type="ECO:0000256" key="7">
    <source>
        <dbReference type="ARBA" id="ARBA00023170"/>
    </source>
</evidence>
<comment type="caution">
    <text evidence="12">The sequence shown here is derived from an EMBL/GenBank/DDBJ whole genome shotgun (WGS) entry which is preliminary data.</text>
</comment>
<evidence type="ECO:0000256" key="6">
    <source>
        <dbReference type="ARBA" id="ARBA00023136"/>
    </source>
</evidence>
<feature type="transmembrane region" description="Helical" evidence="10">
    <location>
        <begin position="326"/>
        <end position="348"/>
    </location>
</feature>
<dbReference type="FunFam" id="1.20.1070.10:FF:000291">
    <property type="entry name" value="Predicted protein"/>
    <property type="match status" value="1"/>
</dbReference>
<feature type="transmembrane region" description="Helical" evidence="10">
    <location>
        <begin position="67"/>
        <end position="92"/>
    </location>
</feature>
<dbReference type="Gene3D" id="1.20.1070.10">
    <property type="entry name" value="Rhodopsin 7-helix transmembrane proteins"/>
    <property type="match status" value="1"/>
</dbReference>
<dbReference type="Proteomes" id="UP000749559">
    <property type="component" value="Unassembled WGS sequence"/>
</dbReference>
<dbReference type="InterPro" id="IPR001681">
    <property type="entry name" value="Neurokn_rcpt"/>
</dbReference>
<organism evidence="12 13">
    <name type="scientific">Owenia fusiformis</name>
    <name type="common">Polychaete worm</name>
    <dbReference type="NCBI Taxonomy" id="6347"/>
    <lineage>
        <taxon>Eukaryota</taxon>
        <taxon>Metazoa</taxon>
        <taxon>Spiralia</taxon>
        <taxon>Lophotrochozoa</taxon>
        <taxon>Annelida</taxon>
        <taxon>Polychaeta</taxon>
        <taxon>Sedentaria</taxon>
        <taxon>Canalipalpata</taxon>
        <taxon>Sabellida</taxon>
        <taxon>Oweniida</taxon>
        <taxon>Oweniidae</taxon>
        <taxon>Owenia</taxon>
    </lineage>
</organism>
<feature type="transmembrane region" description="Helical" evidence="10">
    <location>
        <begin position="181"/>
        <end position="202"/>
    </location>
</feature>
<feature type="transmembrane region" description="Helical" evidence="10">
    <location>
        <begin position="141"/>
        <end position="160"/>
    </location>
</feature>
<dbReference type="GO" id="GO:0004995">
    <property type="term" value="F:tachykinin receptor activity"/>
    <property type="evidence" value="ECO:0007669"/>
    <property type="project" value="InterPro"/>
</dbReference>
<evidence type="ECO:0000313" key="12">
    <source>
        <dbReference type="EMBL" id="CAH1794500.1"/>
    </source>
</evidence>
<dbReference type="InterPro" id="IPR017452">
    <property type="entry name" value="GPCR_Rhodpsn_7TM"/>
</dbReference>
<keyword evidence="4 10" id="KW-1133">Transmembrane helix</keyword>
<dbReference type="PRINTS" id="PR00244">
    <property type="entry name" value="NEUROKININR"/>
</dbReference>
<evidence type="ECO:0000256" key="10">
    <source>
        <dbReference type="SAM" id="Phobius"/>
    </source>
</evidence>
<dbReference type="CDD" id="cd15390">
    <property type="entry name" value="7tmA_TACR"/>
    <property type="match status" value="1"/>
</dbReference>
<dbReference type="PRINTS" id="PR00237">
    <property type="entry name" value="GPCRRHODOPSN"/>
</dbReference>
<accession>A0A8S4PMT6</accession>
<feature type="domain" description="G-protein coupled receptors family 1 profile" evidence="11">
    <location>
        <begin position="83"/>
        <end position="345"/>
    </location>
</feature>
<proteinExistence type="predicted"/>
<dbReference type="SUPFAM" id="SSF81321">
    <property type="entry name" value="Family A G protein-coupled receptor-like"/>
    <property type="match status" value="1"/>
</dbReference>
<keyword evidence="6 10" id="KW-0472">Membrane</keyword>
<evidence type="ECO:0000256" key="4">
    <source>
        <dbReference type="ARBA" id="ARBA00022989"/>
    </source>
</evidence>